<evidence type="ECO:0008006" key="4">
    <source>
        <dbReference type="Google" id="ProtNLM"/>
    </source>
</evidence>
<evidence type="ECO:0000256" key="1">
    <source>
        <dbReference type="SAM" id="MobiDB-lite"/>
    </source>
</evidence>
<dbReference type="Proteomes" id="UP000299102">
    <property type="component" value="Unassembled WGS sequence"/>
</dbReference>
<keyword evidence="3" id="KW-1185">Reference proteome</keyword>
<reference evidence="2 3" key="1">
    <citation type="journal article" date="2019" name="Commun. Biol.">
        <title>The bagworm genome reveals a unique fibroin gene that provides high tensile strength.</title>
        <authorList>
            <person name="Kono N."/>
            <person name="Nakamura H."/>
            <person name="Ohtoshi R."/>
            <person name="Tomita M."/>
            <person name="Numata K."/>
            <person name="Arakawa K."/>
        </authorList>
    </citation>
    <scope>NUCLEOTIDE SEQUENCE [LARGE SCALE GENOMIC DNA]</scope>
</reference>
<evidence type="ECO:0000313" key="2">
    <source>
        <dbReference type="EMBL" id="GBP81881.1"/>
    </source>
</evidence>
<protein>
    <recommendedName>
        <fullName evidence="4">PH domain-containing protein</fullName>
    </recommendedName>
</protein>
<accession>A0A4C1YZI2</accession>
<dbReference type="AlphaFoldDB" id="A0A4C1YZI2"/>
<evidence type="ECO:0000313" key="3">
    <source>
        <dbReference type="Proteomes" id="UP000299102"/>
    </source>
</evidence>
<feature type="region of interest" description="Disordered" evidence="1">
    <location>
        <begin position="70"/>
        <end position="122"/>
    </location>
</feature>
<sequence length="232" mass="25660">MLVPCAGRGAGARGSYVLSDHVRNDLPGAQASQHVEPTREIRQYIELSAEHGTFFKFKNNKKLQKWVNRLTEVGQPSGRTPRRPRPGRAPPGEVIAARSTRKMLSRGPRRGGPGARTSQKTPHGRNCCIVYFQAGAHDTDCHTLNLEHQCDGASSPKSRLAAPLLLSSHGRFIPETVISSGKDLWQLPCARAKARWRDESAATRFCSARSDHSQLPRLPSKPVRLPRLVRVL</sequence>
<feature type="compositionally biased region" description="Basic residues" evidence="1">
    <location>
        <begin position="99"/>
        <end position="109"/>
    </location>
</feature>
<organism evidence="2 3">
    <name type="scientific">Eumeta variegata</name>
    <name type="common">Bagworm moth</name>
    <name type="synonym">Eumeta japonica</name>
    <dbReference type="NCBI Taxonomy" id="151549"/>
    <lineage>
        <taxon>Eukaryota</taxon>
        <taxon>Metazoa</taxon>
        <taxon>Ecdysozoa</taxon>
        <taxon>Arthropoda</taxon>
        <taxon>Hexapoda</taxon>
        <taxon>Insecta</taxon>
        <taxon>Pterygota</taxon>
        <taxon>Neoptera</taxon>
        <taxon>Endopterygota</taxon>
        <taxon>Lepidoptera</taxon>
        <taxon>Glossata</taxon>
        <taxon>Ditrysia</taxon>
        <taxon>Tineoidea</taxon>
        <taxon>Psychidae</taxon>
        <taxon>Oiketicinae</taxon>
        <taxon>Eumeta</taxon>
    </lineage>
</organism>
<proteinExistence type="predicted"/>
<name>A0A4C1YZI2_EUMVA</name>
<dbReference type="EMBL" id="BGZK01001535">
    <property type="protein sequence ID" value="GBP81881.1"/>
    <property type="molecule type" value="Genomic_DNA"/>
</dbReference>
<gene>
    <name evidence="2" type="ORF">EVAR_55081_1</name>
</gene>
<comment type="caution">
    <text evidence="2">The sequence shown here is derived from an EMBL/GenBank/DDBJ whole genome shotgun (WGS) entry which is preliminary data.</text>
</comment>